<feature type="region of interest" description="Disordered" evidence="1">
    <location>
        <begin position="1"/>
        <end position="23"/>
    </location>
</feature>
<evidence type="ECO:0000313" key="3">
    <source>
        <dbReference type="Proteomes" id="UP000823775"/>
    </source>
</evidence>
<dbReference type="EMBL" id="JACEIK010010336">
    <property type="protein sequence ID" value="MCE3215125.1"/>
    <property type="molecule type" value="Genomic_DNA"/>
</dbReference>
<name>A0ABS8WQD5_DATST</name>
<feature type="region of interest" description="Disordered" evidence="1">
    <location>
        <begin position="38"/>
        <end position="59"/>
    </location>
</feature>
<dbReference type="Proteomes" id="UP000823775">
    <property type="component" value="Unassembled WGS sequence"/>
</dbReference>
<proteinExistence type="predicted"/>
<evidence type="ECO:0000256" key="1">
    <source>
        <dbReference type="SAM" id="MobiDB-lite"/>
    </source>
</evidence>
<evidence type="ECO:0000313" key="2">
    <source>
        <dbReference type="EMBL" id="MCE3215125.1"/>
    </source>
</evidence>
<keyword evidence="3" id="KW-1185">Reference proteome</keyword>
<reference evidence="2 3" key="1">
    <citation type="journal article" date="2021" name="BMC Genomics">
        <title>Datura genome reveals duplications of psychoactive alkaloid biosynthetic genes and high mutation rate following tissue culture.</title>
        <authorList>
            <person name="Rajewski A."/>
            <person name="Carter-House D."/>
            <person name="Stajich J."/>
            <person name="Litt A."/>
        </authorList>
    </citation>
    <scope>NUCLEOTIDE SEQUENCE [LARGE SCALE GENOMIC DNA]</scope>
    <source>
        <strain evidence="2">AR-01</strain>
    </source>
</reference>
<protein>
    <submittedName>
        <fullName evidence="2">Uncharacterized protein</fullName>
    </submittedName>
</protein>
<accession>A0ABS8WQD5</accession>
<feature type="compositionally biased region" description="Polar residues" evidence="1">
    <location>
        <begin position="10"/>
        <end position="23"/>
    </location>
</feature>
<sequence>MPKIKRFQNPLKSANGHVSSSTTPAAQALSRASINPAQTHEVPHEEQAAFLPQQEQPPIVPVTSIRPRESAQYWKVEAKDLENAIKQINVKVNEVNNLTVGERIIVEFDDYNAAYGEPQGLLAGYYGSLEQIELKMTQCDTNKSEISPDDIIGKMLGPEHSERVAHLESQLEGTLTTLKDYMISKEGGVPRGFSSLLAPQTQPIDAENEQISPVDGRGSLDDNNTNH</sequence>
<feature type="region of interest" description="Disordered" evidence="1">
    <location>
        <begin position="204"/>
        <end position="227"/>
    </location>
</feature>
<gene>
    <name evidence="2" type="ORF">HAX54_000950</name>
</gene>
<organism evidence="2 3">
    <name type="scientific">Datura stramonium</name>
    <name type="common">Jimsonweed</name>
    <name type="synonym">Common thornapple</name>
    <dbReference type="NCBI Taxonomy" id="4076"/>
    <lineage>
        <taxon>Eukaryota</taxon>
        <taxon>Viridiplantae</taxon>
        <taxon>Streptophyta</taxon>
        <taxon>Embryophyta</taxon>
        <taxon>Tracheophyta</taxon>
        <taxon>Spermatophyta</taxon>
        <taxon>Magnoliopsida</taxon>
        <taxon>eudicotyledons</taxon>
        <taxon>Gunneridae</taxon>
        <taxon>Pentapetalae</taxon>
        <taxon>asterids</taxon>
        <taxon>lamiids</taxon>
        <taxon>Solanales</taxon>
        <taxon>Solanaceae</taxon>
        <taxon>Solanoideae</taxon>
        <taxon>Datureae</taxon>
        <taxon>Datura</taxon>
    </lineage>
</organism>
<comment type="caution">
    <text evidence="2">The sequence shown here is derived from an EMBL/GenBank/DDBJ whole genome shotgun (WGS) entry which is preliminary data.</text>
</comment>